<evidence type="ECO:0000256" key="2">
    <source>
        <dbReference type="ARBA" id="ARBA00022517"/>
    </source>
</evidence>
<evidence type="ECO:0000313" key="10">
    <source>
        <dbReference type="Proteomes" id="UP000187209"/>
    </source>
</evidence>
<dbReference type="GO" id="GO:0005730">
    <property type="term" value="C:nucleolus"/>
    <property type="evidence" value="ECO:0007669"/>
    <property type="project" value="UniProtKB-SubCell"/>
</dbReference>
<dbReference type="AlphaFoldDB" id="A0A1R2C159"/>
<evidence type="ECO:0000256" key="1">
    <source>
        <dbReference type="ARBA" id="ARBA00009801"/>
    </source>
</evidence>
<gene>
    <name evidence="9" type="ORF">SteCoe_16420</name>
</gene>
<evidence type="ECO:0000256" key="7">
    <source>
        <dbReference type="RuleBase" id="RU364004"/>
    </source>
</evidence>
<dbReference type="InterPro" id="IPR040309">
    <property type="entry name" value="Naf1"/>
</dbReference>
<evidence type="ECO:0000256" key="6">
    <source>
        <dbReference type="ARBA" id="ARBA00023242"/>
    </source>
</evidence>
<evidence type="ECO:0000256" key="4">
    <source>
        <dbReference type="ARBA" id="ARBA00022553"/>
    </source>
</evidence>
<keyword evidence="7" id="KW-0687">Ribonucleoprotein</keyword>
<evidence type="ECO:0000256" key="8">
    <source>
        <dbReference type="SAM" id="MobiDB-lite"/>
    </source>
</evidence>
<dbReference type="EMBL" id="MPUH01000327">
    <property type="protein sequence ID" value="OMJ82773.1"/>
    <property type="molecule type" value="Genomic_DNA"/>
</dbReference>
<dbReference type="PANTHER" id="PTHR31633">
    <property type="entry name" value="H/ACA RIBONUCLEOPROTEIN COMPLEX NON-CORE SUBUNIT NAF1"/>
    <property type="match status" value="1"/>
</dbReference>
<comment type="caution">
    <text evidence="9">The sequence shown here is derived from an EMBL/GenBank/DDBJ whole genome shotgun (WGS) entry which is preliminary data.</text>
</comment>
<dbReference type="InterPro" id="IPR038664">
    <property type="entry name" value="Gar1/Naf1_Cbf5-bd_sf"/>
</dbReference>
<keyword evidence="3 7" id="KW-0698">rRNA processing</keyword>
<keyword evidence="4" id="KW-0597">Phosphoprotein</keyword>
<feature type="region of interest" description="Disordered" evidence="8">
    <location>
        <begin position="135"/>
        <end position="180"/>
    </location>
</feature>
<dbReference type="GO" id="GO:0005732">
    <property type="term" value="C:sno(s)RNA-containing ribonucleoprotein complex"/>
    <property type="evidence" value="ECO:0007669"/>
    <property type="project" value="InterPro"/>
</dbReference>
<feature type="compositionally biased region" description="Acidic residues" evidence="8">
    <location>
        <begin position="146"/>
        <end position="157"/>
    </location>
</feature>
<dbReference type="Gene3D" id="2.40.10.230">
    <property type="entry name" value="Probable tRNA pseudouridine synthase domain"/>
    <property type="match status" value="1"/>
</dbReference>
<dbReference type="GO" id="GO:0001522">
    <property type="term" value="P:pseudouridine synthesis"/>
    <property type="evidence" value="ECO:0007669"/>
    <property type="project" value="InterPro"/>
</dbReference>
<keyword evidence="6 7" id="KW-0539">Nucleus</keyword>
<keyword evidence="2 7" id="KW-0690">Ribosome biogenesis</keyword>
<proteinExistence type="inferred from homology"/>
<comment type="similarity">
    <text evidence="7">Belongs to the GAR1 family.</text>
</comment>
<name>A0A1R2C159_9CILI</name>
<comment type="subunit">
    <text evidence="7">Component of the small nucleolar ribonucleoprotein particles containing H/ACA-type snoRNAs (H/ACA snoRNPs).</text>
</comment>
<evidence type="ECO:0000313" key="9">
    <source>
        <dbReference type="EMBL" id="OMJ82773.1"/>
    </source>
</evidence>
<dbReference type="Proteomes" id="UP000187209">
    <property type="component" value="Unassembled WGS sequence"/>
</dbReference>
<protein>
    <recommendedName>
        <fullName evidence="7">H/ACA ribonucleoprotein complex subunit</fullName>
    </recommendedName>
</protein>
<comment type="similarity">
    <text evidence="1">Belongs to the NAF1 family.</text>
</comment>
<dbReference type="GO" id="GO:0006364">
    <property type="term" value="P:rRNA processing"/>
    <property type="evidence" value="ECO:0007669"/>
    <property type="project" value="UniProtKB-KW"/>
</dbReference>
<reference evidence="9 10" key="1">
    <citation type="submission" date="2016-11" db="EMBL/GenBank/DDBJ databases">
        <title>The macronuclear genome of Stentor coeruleus: a giant cell with tiny introns.</title>
        <authorList>
            <person name="Slabodnick M."/>
            <person name="Ruby J.G."/>
            <person name="Reiff S.B."/>
            <person name="Swart E.C."/>
            <person name="Gosai S."/>
            <person name="Prabakaran S."/>
            <person name="Witkowska E."/>
            <person name="Larue G.E."/>
            <person name="Fisher S."/>
            <person name="Freeman R.M."/>
            <person name="Gunawardena J."/>
            <person name="Chu W."/>
            <person name="Stover N.A."/>
            <person name="Gregory B.D."/>
            <person name="Nowacki M."/>
            <person name="Derisi J."/>
            <person name="Roy S.W."/>
            <person name="Marshall W.F."/>
            <person name="Sood P."/>
        </authorList>
    </citation>
    <scope>NUCLEOTIDE SEQUENCE [LARGE SCALE GENOMIC DNA]</scope>
    <source>
        <strain evidence="9">WM001</strain>
    </source>
</reference>
<keyword evidence="5 7" id="KW-0694">RNA-binding</keyword>
<accession>A0A1R2C159</accession>
<dbReference type="GO" id="GO:0000493">
    <property type="term" value="P:box H/ACA snoRNP assembly"/>
    <property type="evidence" value="ECO:0007669"/>
    <property type="project" value="InterPro"/>
</dbReference>
<sequence length="180" mass="20288">MDEIAQIVQDLITGAEKKLEYLKEKAAIKTKNEILPDLSKLNLAYKNEFLTVPIYELGKVLHFTEGYLIILASPRAPLIELDTKICLESGQIIGVIDDIIGSVEHPHYSVLAYTRLDPDTLVYYPMNAPILASVSRKKGTDASNNNDEETSEESSEDNFDKPSRKRKTSFKIFDQPPPFE</sequence>
<comment type="function">
    <text evidence="7">Required for ribosome biogenesis. Part of a complex which catalyzes pseudouridylation of rRNA. This involves the isomerization of uridine such that the ribose is subsequently attached to C5, instead of the normal N1. Pseudouridine ("psi") residues may serve to stabilize the conformation of rRNAs.</text>
</comment>
<dbReference type="InterPro" id="IPR009000">
    <property type="entry name" value="Transl_B-barrel_sf"/>
</dbReference>
<dbReference type="SUPFAM" id="SSF50447">
    <property type="entry name" value="Translation proteins"/>
    <property type="match status" value="1"/>
</dbReference>
<evidence type="ECO:0000256" key="5">
    <source>
        <dbReference type="ARBA" id="ARBA00022884"/>
    </source>
</evidence>
<evidence type="ECO:0000256" key="3">
    <source>
        <dbReference type="ARBA" id="ARBA00022552"/>
    </source>
</evidence>
<comment type="subcellular location">
    <subcellularLocation>
        <location evidence="7">Nucleus</location>
        <location evidence="7">Nucleolus</location>
    </subcellularLocation>
</comment>
<dbReference type="PANTHER" id="PTHR31633:SF1">
    <property type="entry name" value="H_ACA RIBONUCLEOPROTEIN COMPLEX NON-CORE SUBUNIT NAF1"/>
    <property type="match status" value="1"/>
</dbReference>
<organism evidence="9 10">
    <name type="scientific">Stentor coeruleus</name>
    <dbReference type="NCBI Taxonomy" id="5963"/>
    <lineage>
        <taxon>Eukaryota</taxon>
        <taxon>Sar</taxon>
        <taxon>Alveolata</taxon>
        <taxon>Ciliophora</taxon>
        <taxon>Postciliodesmatophora</taxon>
        <taxon>Heterotrichea</taxon>
        <taxon>Heterotrichida</taxon>
        <taxon>Stentoridae</taxon>
        <taxon>Stentor</taxon>
    </lineage>
</organism>
<dbReference type="GO" id="GO:0003723">
    <property type="term" value="F:RNA binding"/>
    <property type="evidence" value="ECO:0007669"/>
    <property type="project" value="UniProtKB-KW"/>
</dbReference>
<keyword evidence="10" id="KW-1185">Reference proteome</keyword>
<dbReference type="Pfam" id="PF04410">
    <property type="entry name" value="Gar1"/>
    <property type="match status" value="1"/>
</dbReference>
<dbReference type="InterPro" id="IPR007504">
    <property type="entry name" value="H/ACA_rnp_Gar1/Naf1"/>
</dbReference>